<protein>
    <submittedName>
        <fullName evidence="1">Uncharacterized protein</fullName>
    </submittedName>
</protein>
<name>A0AA88N724_TACVA</name>
<gene>
    <name evidence="1" type="ORF">Q7C36_008585</name>
</gene>
<reference evidence="1" key="1">
    <citation type="submission" date="2023-08" db="EMBL/GenBank/DDBJ databases">
        <title>Pelteobagrus vachellii genome.</title>
        <authorList>
            <person name="Liu H."/>
        </authorList>
    </citation>
    <scope>NUCLEOTIDE SEQUENCE</scope>
    <source>
        <strain evidence="1">PRFRI_2022a</strain>
        <tissue evidence="1">Muscle</tissue>
    </source>
</reference>
<dbReference type="Proteomes" id="UP001187315">
    <property type="component" value="Unassembled WGS sequence"/>
</dbReference>
<accession>A0AA88N724</accession>
<evidence type="ECO:0000313" key="1">
    <source>
        <dbReference type="EMBL" id="KAK2849802.1"/>
    </source>
</evidence>
<organism evidence="1 2">
    <name type="scientific">Tachysurus vachellii</name>
    <name type="common">Darkbarbel catfish</name>
    <name type="synonym">Pelteobagrus vachellii</name>
    <dbReference type="NCBI Taxonomy" id="175792"/>
    <lineage>
        <taxon>Eukaryota</taxon>
        <taxon>Metazoa</taxon>
        <taxon>Chordata</taxon>
        <taxon>Craniata</taxon>
        <taxon>Vertebrata</taxon>
        <taxon>Euteleostomi</taxon>
        <taxon>Actinopterygii</taxon>
        <taxon>Neopterygii</taxon>
        <taxon>Teleostei</taxon>
        <taxon>Ostariophysi</taxon>
        <taxon>Siluriformes</taxon>
        <taxon>Bagridae</taxon>
        <taxon>Tachysurus</taxon>
    </lineage>
</organism>
<comment type="caution">
    <text evidence="1">The sequence shown here is derived from an EMBL/GenBank/DDBJ whole genome shotgun (WGS) entry which is preliminary data.</text>
</comment>
<keyword evidence="2" id="KW-1185">Reference proteome</keyword>
<dbReference type="AlphaFoldDB" id="A0AA88N724"/>
<sequence length="180" mass="20199">MEHLFLHSSVLTLSRPTEEQQPLSSALKRRHISGAFMIESFYKQVVHPSCLPKPGRICGKAYGEPACHPAPAASRAAVIRGRRSSLLIRCWWIPLYPCVWEVCGNRRPRRTQKHLHSVAQALKITCCVDLQISGCAGGDGVLSRLGFSINQVHAVDMLKEQHSTEETPVATFWINHHQWS</sequence>
<dbReference type="EMBL" id="JAVHJS010000008">
    <property type="protein sequence ID" value="KAK2849802.1"/>
    <property type="molecule type" value="Genomic_DNA"/>
</dbReference>
<evidence type="ECO:0000313" key="2">
    <source>
        <dbReference type="Proteomes" id="UP001187315"/>
    </source>
</evidence>
<proteinExistence type="predicted"/>